<feature type="transmembrane region" description="Helical" evidence="1">
    <location>
        <begin position="12"/>
        <end position="32"/>
    </location>
</feature>
<accession>A0ABY2L1M2</accession>
<sequence>MNEIVNKSYTLKGLPFFIASLLFAIYYSLLYIVPPPPSEISHLHLWIMEWKFYLQIADEILIFATISLLPAIYTLNNVRQIFESKLSLFASGLFYLFIIPLFVLVDLLLGRLVYPVNVYPLTADTIVFILSFITGIMHMISIMLALAILLYGVSYRKNTLGSLILVTAILGFGFQIIASYPWLLTPGILLVCQLSFPIWLFLIGLYLIKVEYRIPNKNQTDLN</sequence>
<feature type="transmembrane region" description="Helical" evidence="1">
    <location>
        <begin position="163"/>
        <end position="182"/>
    </location>
</feature>
<feature type="transmembrane region" description="Helical" evidence="1">
    <location>
        <begin position="188"/>
        <end position="208"/>
    </location>
</feature>
<comment type="caution">
    <text evidence="2">The sequence shown here is derived from an EMBL/GenBank/DDBJ whole genome shotgun (WGS) entry which is preliminary data.</text>
</comment>
<dbReference type="Proteomes" id="UP000297617">
    <property type="component" value="Unassembled WGS sequence"/>
</dbReference>
<gene>
    <name evidence="2" type="ORF">EHQ10_17895</name>
</gene>
<evidence type="ECO:0000313" key="2">
    <source>
        <dbReference type="EMBL" id="TGK47188.1"/>
    </source>
</evidence>
<evidence type="ECO:0000313" key="3">
    <source>
        <dbReference type="Proteomes" id="UP000297617"/>
    </source>
</evidence>
<feature type="transmembrane region" description="Helical" evidence="1">
    <location>
        <begin position="126"/>
        <end position="151"/>
    </location>
</feature>
<evidence type="ECO:0008006" key="4">
    <source>
        <dbReference type="Google" id="ProtNLM"/>
    </source>
</evidence>
<evidence type="ECO:0000256" key="1">
    <source>
        <dbReference type="SAM" id="Phobius"/>
    </source>
</evidence>
<protein>
    <recommendedName>
        <fullName evidence="4">DUF4386 domain-containing protein</fullName>
    </recommendedName>
</protein>
<organism evidence="2 3">
    <name type="scientific">Leptospira bouyouniensis</name>
    <dbReference type="NCBI Taxonomy" id="2484911"/>
    <lineage>
        <taxon>Bacteria</taxon>
        <taxon>Pseudomonadati</taxon>
        <taxon>Spirochaetota</taxon>
        <taxon>Spirochaetia</taxon>
        <taxon>Leptospirales</taxon>
        <taxon>Leptospiraceae</taxon>
        <taxon>Leptospira</taxon>
    </lineage>
</organism>
<keyword evidence="1" id="KW-0472">Membrane</keyword>
<dbReference type="EMBL" id="RQFD01000016">
    <property type="protein sequence ID" value="TGK47188.1"/>
    <property type="molecule type" value="Genomic_DNA"/>
</dbReference>
<feature type="transmembrane region" description="Helical" evidence="1">
    <location>
        <begin position="93"/>
        <end position="114"/>
    </location>
</feature>
<name>A0ABY2L1M2_9LEPT</name>
<feature type="transmembrane region" description="Helical" evidence="1">
    <location>
        <begin position="52"/>
        <end position="73"/>
    </location>
</feature>
<keyword evidence="3" id="KW-1185">Reference proteome</keyword>
<proteinExistence type="predicted"/>
<keyword evidence="1" id="KW-1133">Transmembrane helix</keyword>
<dbReference type="RefSeq" id="WP_135754871.1">
    <property type="nucleotide sequence ID" value="NZ_RQFD01000016.1"/>
</dbReference>
<reference evidence="3" key="1">
    <citation type="journal article" date="2019" name="PLoS Negl. Trop. Dis.">
        <title>Revisiting the worldwide diversity of Leptospira species in the environment.</title>
        <authorList>
            <person name="Vincent A.T."/>
            <person name="Schiettekatte O."/>
            <person name="Bourhy P."/>
            <person name="Veyrier F.J."/>
            <person name="Picardeau M."/>
        </authorList>
    </citation>
    <scope>NUCLEOTIDE SEQUENCE [LARGE SCALE GENOMIC DNA]</scope>
    <source>
        <strain evidence="3">201800295</strain>
    </source>
</reference>
<keyword evidence="1" id="KW-0812">Transmembrane</keyword>